<dbReference type="InterPro" id="IPR050301">
    <property type="entry name" value="NTE"/>
</dbReference>
<feature type="active site" description="Nucleophile" evidence="4">
    <location>
        <position position="40"/>
    </location>
</feature>
<reference evidence="6 7" key="1">
    <citation type="submission" date="2023-07" db="EMBL/GenBank/DDBJ databases">
        <title>Sorghum-associated microbial communities from plants grown in Nebraska, USA.</title>
        <authorList>
            <person name="Schachtman D."/>
        </authorList>
    </citation>
    <scope>NUCLEOTIDE SEQUENCE [LARGE SCALE GENOMIC DNA]</scope>
    <source>
        <strain evidence="6 7">3262</strain>
    </source>
</reference>
<name>A0ABU1T759_9SPHI</name>
<evidence type="ECO:0000313" key="7">
    <source>
        <dbReference type="Proteomes" id="UP001247620"/>
    </source>
</evidence>
<feature type="domain" description="PNPLA" evidence="5">
    <location>
        <begin position="7"/>
        <end position="167"/>
    </location>
</feature>
<evidence type="ECO:0000256" key="1">
    <source>
        <dbReference type="ARBA" id="ARBA00022801"/>
    </source>
</evidence>
<feature type="short sequence motif" description="DGA/G" evidence="4">
    <location>
        <begin position="154"/>
        <end position="156"/>
    </location>
</feature>
<dbReference type="EMBL" id="JAVDUU010000001">
    <property type="protein sequence ID" value="MDR6941045.1"/>
    <property type="molecule type" value="Genomic_DNA"/>
</dbReference>
<dbReference type="PROSITE" id="PS51635">
    <property type="entry name" value="PNPLA"/>
    <property type="match status" value="1"/>
</dbReference>
<keyword evidence="3 4" id="KW-0443">Lipid metabolism</keyword>
<evidence type="ECO:0000256" key="4">
    <source>
        <dbReference type="PROSITE-ProRule" id="PRU01161"/>
    </source>
</evidence>
<keyword evidence="7" id="KW-1185">Reference proteome</keyword>
<feature type="short sequence motif" description="GXGXXG" evidence="4">
    <location>
        <begin position="11"/>
        <end position="16"/>
    </location>
</feature>
<evidence type="ECO:0000259" key="5">
    <source>
        <dbReference type="PROSITE" id="PS51635"/>
    </source>
</evidence>
<accession>A0ABU1T759</accession>
<dbReference type="SUPFAM" id="SSF52151">
    <property type="entry name" value="FabD/lysophospholipase-like"/>
    <property type="match status" value="1"/>
</dbReference>
<dbReference type="PANTHER" id="PTHR14226:SF76">
    <property type="entry name" value="NTE FAMILY PROTEIN RSSA"/>
    <property type="match status" value="1"/>
</dbReference>
<organism evidence="6 7">
    <name type="scientific">Mucilaginibacter pocheonensis</name>
    <dbReference type="NCBI Taxonomy" id="398050"/>
    <lineage>
        <taxon>Bacteria</taxon>
        <taxon>Pseudomonadati</taxon>
        <taxon>Bacteroidota</taxon>
        <taxon>Sphingobacteriia</taxon>
        <taxon>Sphingobacteriales</taxon>
        <taxon>Sphingobacteriaceae</taxon>
        <taxon>Mucilaginibacter</taxon>
    </lineage>
</organism>
<evidence type="ECO:0000256" key="2">
    <source>
        <dbReference type="ARBA" id="ARBA00022963"/>
    </source>
</evidence>
<sequence>MKQKVALVLSGGGARGMAHIGVIDELERQGFQITSIAGTSMGALVGGVYALGKMQIYQDWLYTLDKIKIFRLIDFNFNGQGLVKGDKLLHKMRDLIDDENIEDLPIPYAAVAADIINKQEVVFTKGSTLDAIRASISIPTILTPVKTEHGLLVDGGVINSLPIEHVKRTPGDLLIVVNVNAPIPKDKLSVSQHPKNTARVPYQEKIKVLYHRLHKISSLRREQKFGYFDVITKTLSLMTYHNAQMTLEKYSPDILINVSRESCGLYDFYKAEEMVATGRRAAVAGLKTYKDQIHG</sequence>
<protein>
    <submittedName>
        <fullName evidence="6">NTE family protein</fullName>
    </submittedName>
</protein>
<dbReference type="PANTHER" id="PTHR14226">
    <property type="entry name" value="NEUROPATHY TARGET ESTERASE/SWISS CHEESE D.MELANOGASTER"/>
    <property type="match status" value="1"/>
</dbReference>
<dbReference type="Pfam" id="PF01734">
    <property type="entry name" value="Patatin"/>
    <property type="match status" value="1"/>
</dbReference>
<evidence type="ECO:0000313" key="6">
    <source>
        <dbReference type="EMBL" id="MDR6941045.1"/>
    </source>
</evidence>
<dbReference type="Proteomes" id="UP001247620">
    <property type="component" value="Unassembled WGS sequence"/>
</dbReference>
<gene>
    <name evidence="6" type="ORF">J2W55_000873</name>
</gene>
<keyword evidence="2 4" id="KW-0442">Lipid degradation</keyword>
<dbReference type="RefSeq" id="WP_310092365.1">
    <property type="nucleotide sequence ID" value="NZ_JAVDUU010000001.1"/>
</dbReference>
<dbReference type="InterPro" id="IPR016035">
    <property type="entry name" value="Acyl_Trfase/lysoPLipase"/>
</dbReference>
<proteinExistence type="predicted"/>
<dbReference type="InterPro" id="IPR002641">
    <property type="entry name" value="PNPLA_dom"/>
</dbReference>
<evidence type="ECO:0000256" key="3">
    <source>
        <dbReference type="ARBA" id="ARBA00023098"/>
    </source>
</evidence>
<feature type="active site" description="Proton acceptor" evidence="4">
    <location>
        <position position="154"/>
    </location>
</feature>
<comment type="caution">
    <text evidence="6">The sequence shown here is derived from an EMBL/GenBank/DDBJ whole genome shotgun (WGS) entry which is preliminary data.</text>
</comment>
<dbReference type="Gene3D" id="3.40.1090.10">
    <property type="entry name" value="Cytosolic phospholipase A2 catalytic domain"/>
    <property type="match status" value="1"/>
</dbReference>
<keyword evidence="1 4" id="KW-0378">Hydrolase</keyword>
<feature type="short sequence motif" description="GXSXG" evidence="4">
    <location>
        <begin position="38"/>
        <end position="42"/>
    </location>
</feature>